<keyword evidence="1" id="KW-0813">Transport</keyword>
<feature type="transmembrane region" description="Helical" evidence="2">
    <location>
        <begin position="212"/>
        <end position="237"/>
    </location>
</feature>
<feature type="transmembrane region" description="Helical" evidence="2">
    <location>
        <begin position="274"/>
        <end position="293"/>
    </location>
</feature>
<dbReference type="AlphaFoldDB" id="A0A098EI59"/>
<evidence type="ECO:0000313" key="3">
    <source>
        <dbReference type="EMBL" id="CEG21485.1"/>
    </source>
</evidence>
<organism evidence="3 4">
    <name type="scientific">Planococcus massiliensis</name>
    <dbReference type="NCBI Taxonomy" id="1499687"/>
    <lineage>
        <taxon>Bacteria</taxon>
        <taxon>Bacillati</taxon>
        <taxon>Bacillota</taxon>
        <taxon>Bacilli</taxon>
        <taxon>Bacillales</taxon>
        <taxon>Caryophanaceae</taxon>
        <taxon>Planococcus</taxon>
    </lineage>
</organism>
<feature type="transmembrane region" description="Helical" evidence="2">
    <location>
        <begin position="55"/>
        <end position="73"/>
    </location>
</feature>
<keyword evidence="1" id="KW-1003">Cell membrane</keyword>
<dbReference type="PANTHER" id="PTHR40033">
    <property type="entry name" value="NA(+)-MALATE SYMPORTER"/>
    <property type="match status" value="1"/>
</dbReference>
<keyword evidence="1" id="KW-0769">Symport</keyword>
<dbReference type="EMBL" id="CCXS01000001">
    <property type="protein sequence ID" value="CEG21485.1"/>
    <property type="molecule type" value="Genomic_DNA"/>
</dbReference>
<comment type="similarity">
    <text evidence="1">Belongs to the 2-hydroxycarboxylate transporter (2-HCT) (TC 2.A.24) family.</text>
</comment>
<feature type="transmembrane region" description="Helical" evidence="2">
    <location>
        <begin position="148"/>
        <end position="170"/>
    </location>
</feature>
<protein>
    <submittedName>
        <fullName evidence="3">Citrate-sodium symporter</fullName>
    </submittedName>
</protein>
<dbReference type="Proteomes" id="UP000043699">
    <property type="component" value="Unassembled WGS sequence"/>
</dbReference>
<feature type="transmembrane region" description="Helical" evidence="2">
    <location>
        <begin position="80"/>
        <end position="103"/>
    </location>
</feature>
<evidence type="ECO:0000256" key="1">
    <source>
        <dbReference type="PIRNR" id="PIRNR005348"/>
    </source>
</evidence>
<keyword evidence="4" id="KW-1185">Reference proteome</keyword>
<keyword evidence="2" id="KW-0812">Transmembrane</keyword>
<dbReference type="GO" id="GO:0005886">
    <property type="term" value="C:plasma membrane"/>
    <property type="evidence" value="ECO:0007669"/>
    <property type="project" value="UniProtKB-SubCell"/>
</dbReference>
<comment type="subcellular location">
    <subcellularLocation>
        <location evidence="1">Cell membrane</location>
    </subcellularLocation>
</comment>
<reference evidence="3 4" key="1">
    <citation type="submission" date="2014-09" db="EMBL/GenBank/DDBJ databases">
        <authorList>
            <person name="Urmite Genomes Urmite Genomes"/>
        </authorList>
    </citation>
    <scope>NUCLEOTIDE SEQUENCE [LARGE SCALE GENOMIC DNA]</scope>
    <source>
        <strain evidence="3 4">ES2</strain>
    </source>
</reference>
<dbReference type="PIRSF" id="PIRSF005348">
    <property type="entry name" value="YxkH"/>
    <property type="match status" value="1"/>
</dbReference>
<feature type="transmembrane region" description="Helical" evidence="2">
    <location>
        <begin position="374"/>
        <end position="395"/>
    </location>
</feature>
<dbReference type="OrthoDB" id="8584824at2"/>
<accession>A0A098EI59</accession>
<evidence type="ECO:0000313" key="4">
    <source>
        <dbReference type="Proteomes" id="UP000043699"/>
    </source>
</evidence>
<dbReference type="STRING" id="1499687.BN1080_00396"/>
<feature type="transmembrane region" description="Helical" evidence="2">
    <location>
        <begin position="334"/>
        <end position="354"/>
    </location>
</feature>
<feature type="transmembrane region" description="Helical" evidence="2">
    <location>
        <begin position="118"/>
        <end position="136"/>
    </location>
</feature>
<dbReference type="PANTHER" id="PTHR40033:SF1">
    <property type="entry name" value="CITRATE-SODIUM SYMPORTER"/>
    <property type="match status" value="1"/>
</dbReference>
<keyword evidence="1 2" id="KW-0472">Membrane</keyword>
<gene>
    <name evidence="3" type="primary">citS</name>
    <name evidence="3" type="ORF">BN1080_00396</name>
</gene>
<feature type="transmembrane region" description="Helical" evidence="2">
    <location>
        <begin position="28"/>
        <end position="49"/>
    </location>
</feature>
<sequence>MSNNIQEVDNANPLVGGSKSFSLKGLKISGIDAPVFLGIAAVVLIGMYMELLPGNIVSGLAVTMVLGGLLMWIGNSIPVFGTFGGGPILCILIPALFLYWGLIPESFAVLADNFYNEWGFAELVVTGLIVGSILSMDRKMLMKTGPRFFVPLLGGVAAALLIGGGVGHLIGFGFTETIFFVVGPIMGGGMAAGAVPMAEIYASSGNGDPATYLALLAPAVMVGNMVCILVAGGLNGLGKRKKPLSAKFTGNGKLLRTAEAESDKKKEKEGILPLSLRNLAIGLLLASGLFVFGEIVNSFVPSLHAYVWIILGAAALKLFRILPESIEKSSEDWYEFISMAWVPAVLVTISAGMIDFNSVLGIVTDPSYMTLTVLTVILATLGAGFVGVLVGFYFVESSISAGLGMADMGGSGDVAVLSASERMGLMPFLQISSRIGGAMMLIILSILAPLLM</sequence>
<dbReference type="InterPro" id="IPR004679">
    <property type="entry name" value="2-OHcarboxylate_transport"/>
</dbReference>
<evidence type="ECO:0000256" key="2">
    <source>
        <dbReference type="SAM" id="Phobius"/>
    </source>
</evidence>
<proteinExistence type="inferred from homology"/>
<dbReference type="Pfam" id="PF03390">
    <property type="entry name" value="2HCT"/>
    <property type="match status" value="1"/>
</dbReference>
<dbReference type="GO" id="GO:0008514">
    <property type="term" value="F:organic anion transmembrane transporter activity"/>
    <property type="evidence" value="ECO:0007669"/>
    <property type="project" value="InterPro"/>
</dbReference>
<name>A0A098EI59_9BACL</name>
<dbReference type="RefSeq" id="WP_052650011.1">
    <property type="nucleotide sequence ID" value="NZ_CCXS01000001.1"/>
</dbReference>
<keyword evidence="2" id="KW-1133">Transmembrane helix</keyword>
<feature type="transmembrane region" description="Helical" evidence="2">
    <location>
        <begin position="431"/>
        <end position="451"/>
    </location>
</feature>
<dbReference type="GO" id="GO:0015293">
    <property type="term" value="F:symporter activity"/>
    <property type="evidence" value="ECO:0007669"/>
    <property type="project" value="UniProtKB-UniRule"/>
</dbReference>